<keyword evidence="1" id="KW-0472">Membrane</keyword>
<evidence type="ECO:0008006" key="4">
    <source>
        <dbReference type="Google" id="ProtNLM"/>
    </source>
</evidence>
<feature type="transmembrane region" description="Helical" evidence="1">
    <location>
        <begin position="51"/>
        <end position="70"/>
    </location>
</feature>
<keyword evidence="1" id="KW-1133">Transmembrane helix</keyword>
<name>A0ABY1VN44_9ACTO</name>
<dbReference type="EMBL" id="UAPQ01000007">
    <property type="protein sequence ID" value="SPT53470.1"/>
    <property type="molecule type" value="Genomic_DNA"/>
</dbReference>
<organism evidence="2 3">
    <name type="scientific">Actinomyces bovis</name>
    <dbReference type="NCBI Taxonomy" id="1658"/>
    <lineage>
        <taxon>Bacteria</taxon>
        <taxon>Bacillati</taxon>
        <taxon>Actinomycetota</taxon>
        <taxon>Actinomycetes</taxon>
        <taxon>Actinomycetales</taxon>
        <taxon>Actinomycetaceae</taxon>
        <taxon>Actinomyces</taxon>
    </lineage>
</organism>
<evidence type="ECO:0000313" key="2">
    <source>
        <dbReference type="EMBL" id="SPT53470.1"/>
    </source>
</evidence>
<evidence type="ECO:0000256" key="1">
    <source>
        <dbReference type="SAM" id="Phobius"/>
    </source>
</evidence>
<proteinExistence type="predicted"/>
<dbReference type="NCBIfam" id="NF042935">
    <property type="entry name" value="SCO6880_fam"/>
    <property type="match status" value="1"/>
</dbReference>
<dbReference type="RefSeq" id="WP_111836437.1">
    <property type="nucleotide sequence ID" value="NZ_UAPQ01000007.1"/>
</dbReference>
<feature type="transmembrane region" description="Helical" evidence="1">
    <location>
        <begin position="21"/>
        <end position="45"/>
    </location>
</feature>
<reference evidence="2 3" key="1">
    <citation type="submission" date="2018-06" db="EMBL/GenBank/DDBJ databases">
        <authorList>
            <consortium name="Pathogen Informatics"/>
            <person name="Doyle S."/>
        </authorList>
    </citation>
    <scope>NUCLEOTIDE SEQUENCE [LARGE SCALE GENOMIC DNA]</scope>
    <source>
        <strain evidence="2 3">NCTC11535</strain>
    </source>
</reference>
<dbReference type="InterPro" id="IPR049978">
    <property type="entry name" value="SCO6880-like"/>
</dbReference>
<comment type="caution">
    <text evidence="2">The sequence shown here is derived from an EMBL/GenBank/DDBJ whole genome shotgun (WGS) entry which is preliminary data.</text>
</comment>
<keyword evidence="3" id="KW-1185">Reference proteome</keyword>
<gene>
    <name evidence="2" type="ORF">NCTC11535_01134</name>
</gene>
<accession>A0ABY1VN44</accession>
<dbReference type="Proteomes" id="UP000250006">
    <property type="component" value="Unassembled WGS sequence"/>
</dbReference>
<sequence>MSEQSQESVVRTYGGWRREQSVGLGAFSLGQSLAVLVVGFSLVMVNLWAGWRWSALFALGAVAVAAATLWKDRYGMNFFNRKSERMRFLKAKRKGRTGVRAGVLSAQRKSDGRCRLPGVLGKVSLTSHVDAYRRPFGMLRHSDGHVTIVLGIAPDGERLKDKSQIDDLVSAFGSWLACLSNEVGLIAASITVETSPESGQRLRAKVRSQRGCEVPDVAQEVIEGVLAATDCTGARISCWATLSFEPANLGKGKQAVDEIATRLPTLTQTLVAGGAGAVHVMDRAEIAQMARIAYDPGVEALIESAAAKGQQVEIEWEDAGPGTKLEGWDAFRHDSAISCTWVQRVAPRGTVQHRSLRRLLEATNQVPRKRVTMIYRPLDPARAPDVVERAVDRADSRLRLRGKRATARLKRDLAQAVQTTTEEASGASILDFGLIITATASGPDADARMVDAIAAVESMASASRFTMRPAFGSQGIAFAMGLPLGVLPHQQSWLAEA</sequence>
<keyword evidence="1" id="KW-0812">Transmembrane</keyword>
<evidence type="ECO:0000313" key="3">
    <source>
        <dbReference type="Proteomes" id="UP000250006"/>
    </source>
</evidence>
<protein>
    <recommendedName>
        <fullName evidence="4">Type VII secretion protein EccE</fullName>
    </recommendedName>
</protein>